<evidence type="ECO:0000313" key="1">
    <source>
        <dbReference type="EMBL" id="MEN3749490.1"/>
    </source>
</evidence>
<dbReference type="RefSeq" id="WP_346248536.1">
    <property type="nucleotide sequence ID" value="NZ_JBDIZK010000014.1"/>
</dbReference>
<dbReference type="Proteomes" id="UP001427805">
    <property type="component" value="Unassembled WGS sequence"/>
</dbReference>
<accession>A0ABV0BE38</accession>
<sequence>MAEWLYEAGIGESRAALVEDGRILKARIELPGLRAGTVADGRLRADNRVELDQGGEVLLDRAPPGITQGGRLRVEIVREAIPEPGRAKLAKAVVSDLPPGPGPDLAARIAASGLPVHGPRPHEADALEAAGWSEVLEEARTGEIAFPGGALRMAVTPAMTIFDVDGSGPLDALSLAAAGAVCAAMERHGVTGSIGIDFPTMTNKAARQAVADAIDAQLPQPFERTAVNGFGFLQIIRRRTRASLPELLLDDPVGADARAELRRIGRLLPPLPATHMVSEAVRRRIAGHPDWTRDLAARIGGEVALVSGSGERGASRQ</sequence>
<organism evidence="1 2">
    <name type="scientific">Sphingomonas rustica</name>
    <dbReference type="NCBI Taxonomy" id="3103142"/>
    <lineage>
        <taxon>Bacteria</taxon>
        <taxon>Pseudomonadati</taxon>
        <taxon>Pseudomonadota</taxon>
        <taxon>Alphaproteobacteria</taxon>
        <taxon>Sphingomonadales</taxon>
        <taxon>Sphingomonadaceae</taxon>
        <taxon>Sphingomonas</taxon>
    </lineage>
</organism>
<dbReference type="EMBL" id="JBDIZK010000014">
    <property type="protein sequence ID" value="MEN3749490.1"/>
    <property type="molecule type" value="Genomic_DNA"/>
</dbReference>
<comment type="caution">
    <text evidence="1">The sequence shown here is derived from an EMBL/GenBank/DDBJ whole genome shotgun (WGS) entry which is preliminary data.</text>
</comment>
<keyword evidence="2" id="KW-1185">Reference proteome</keyword>
<evidence type="ECO:0000313" key="2">
    <source>
        <dbReference type="Proteomes" id="UP001427805"/>
    </source>
</evidence>
<proteinExistence type="predicted"/>
<gene>
    <name evidence="1" type="ORF">TPR58_20110</name>
</gene>
<protein>
    <submittedName>
        <fullName evidence="1">Ribonuclease</fullName>
    </submittedName>
</protein>
<reference evidence="1 2" key="1">
    <citation type="submission" date="2024-05" db="EMBL/GenBank/DDBJ databases">
        <title>Sphingomonas sp. HF-S3 16S ribosomal RNA gene Genome sequencing and assembly.</title>
        <authorList>
            <person name="Lee H."/>
        </authorList>
    </citation>
    <scope>NUCLEOTIDE SEQUENCE [LARGE SCALE GENOMIC DNA]</scope>
    <source>
        <strain evidence="1 2">HF-S3</strain>
    </source>
</reference>
<name>A0ABV0BE38_9SPHN</name>